<name>X1N050_9ZZZZ</name>
<reference evidence="1" key="1">
    <citation type="journal article" date="2014" name="Front. Microbiol.">
        <title>High frequency of phylogenetically diverse reductive dehalogenase-homologous genes in deep subseafloor sedimentary metagenomes.</title>
        <authorList>
            <person name="Kawai M."/>
            <person name="Futagami T."/>
            <person name="Toyoda A."/>
            <person name="Takaki Y."/>
            <person name="Nishi S."/>
            <person name="Hori S."/>
            <person name="Arai W."/>
            <person name="Tsubouchi T."/>
            <person name="Morono Y."/>
            <person name="Uchiyama I."/>
            <person name="Ito T."/>
            <person name="Fujiyama A."/>
            <person name="Inagaki F."/>
            <person name="Takami H."/>
        </authorList>
    </citation>
    <scope>NUCLEOTIDE SEQUENCE</scope>
    <source>
        <strain evidence="1">Expedition CK06-06</strain>
    </source>
</reference>
<comment type="caution">
    <text evidence="1">The sequence shown here is derived from an EMBL/GenBank/DDBJ whole genome shotgun (WGS) entry which is preliminary data.</text>
</comment>
<feature type="non-terminal residue" evidence="1">
    <location>
        <position position="80"/>
    </location>
</feature>
<sequence length="80" mass="9200">MIPLSIIIFSGCEKSNNDLNLESIIDTKWTLLKIIDNETGEITKFPEQLDKFDIVFKQHGILELPKYCNYSFGAYNLISN</sequence>
<organism evidence="1">
    <name type="scientific">marine sediment metagenome</name>
    <dbReference type="NCBI Taxonomy" id="412755"/>
    <lineage>
        <taxon>unclassified sequences</taxon>
        <taxon>metagenomes</taxon>
        <taxon>ecological metagenomes</taxon>
    </lineage>
</organism>
<accession>X1N050</accession>
<dbReference type="EMBL" id="BARV01017163">
    <property type="protein sequence ID" value="GAI20265.1"/>
    <property type="molecule type" value="Genomic_DNA"/>
</dbReference>
<gene>
    <name evidence="1" type="ORF">S06H3_29305</name>
</gene>
<proteinExistence type="predicted"/>
<dbReference type="AlphaFoldDB" id="X1N050"/>
<evidence type="ECO:0000313" key="1">
    <source>
        <dbReference type="EMBL" id="GAI20265.1"/>
    </source>
</evidence>
<protein>
    <submittedName>
        <fullName evidence="1">Uncharacterized protein</fullName>
    </submittedName>
</protein>